<dbReference type="GO" id="GO:1902412">
    <property type="term" value="P:regulation of mitotic cytokinesis"/>
    <property type="evidence" value="ECO:0007669"/>
    <property type="project" value="TreeGrafter"/>
</dbReference>
<evidence type="ECO:0000313" key="4">
    <source>
        <dbReference type="EMBL" id="CUS20853.1"/>
    </source>
</evidence>
<dbReference type="Gene3D" id="3.80.10.10">
    <property type="entry name" value="Ribonuclease Inhibitor"/>
    <property type="match status" value="1"/>
</dbReference>
<dbReference type="GO" id="GO:0061499">
    <property type="term" value="C:outer plaque of mitotic spindle pole body"/>
    <property type="evidence" value="ECO:0007669"/>
    <property type="project" value="TreeGrafter"/>
</dbReference>
<organism evidence="4 5">
    <name type="scientific">Lachancea quebecensis</name>
    <dbReference type="NCBI Taxonomy" id="1654605"/>
    <lineage>
        <taxon>Eukaryota</taxon>
        <taxon>Fungi</taxon>
        <taxon>Dikarya</taxon>
        <taxon>Ascomycota</taxon>
        <taxon>Saccharomycotina</taxon>
        <taxon>Saccharomycetes</taxon>
        <taxon>Saccharomycetales</taxon>
        <taxon>Saccharomycetaceae</taxon>
        <taxon>Lachancea</taxon>
    </lineage>
</organism>
<dbReference type="SUPFAM" id="SSF52058">
    <property type="entry name" value="L domain-like"/>
    <property type="match status" value="1"/>
</dbReference>
<accession>A0A0P1KLZ9</accession>
<feature type="region of interest" description="Disordered" evidence="3">
    <location>
        <begin position="1"/>
        <end position="31"/>
    </location>
</feature>
<keyword evidence="1" id="KW-0433">Leucine-rich repeat</keyword>
<dbReference type="SMART" id="SM00365">
    <property type="entry name" value="LRR_SD22"/>
    <property type="match status" value="3"/>
</dbReference>
<proteinExistence type="predicted"/>
<dbReference type="SMART" id="SM00369">
    <property type="entry name" value="LRR_TYP"/>
    <property type="match status" value="5"/>
</dbReference>
<dbReference type="Pfam" id="PF00560">
    <property type="entry name" value="LRR_1"/>
    <property type="match status" value="1"/>
</dbReference>
<dbReference type="GO" id="GO:0035591">
    <property type="term" value="F:signaling adaptor activity"/>
    <property type="evidence" value="ECO:0007669"/>
    <property type="project" value="TreeGrafter"/>
</dbReference>
<sequence>MSSKSSPSKQLSESLGRFHISSPSKLKPYMENDKFQDKAFDSQGRFPRSGKSYVDKLDSWSVNYGTVQQHGVDSENAELPQWKQYMQGQMAGEKGSQELHAPADLVVTSSLSDISLIPTNTFKKRGTRFPVDETHQLDPGNNTTQEKDTDLDIDPAREALGVFDNVLRHQRSNFFNDEGQKTNSPARSVSDGYETGSNSSYDSFDPSLSPSIRQSNKKQPHLPRSEVGKESPRRPLKLITPEDAGMVFNYKEGVWDQPSATVDVSTSGAQDESSQSKIVSFKLPRTRPETSMVDDTPLSTPKVDSKFMARNRSGENPQVPIGVEKSARRTNRASSLLPADTTHNLVDNVTSVSDLDTSFRISRGAVVSSLVDAIPRKEIWEKVKDLSLERKALESLVGLDEIVPSVLELNVSHNKLNSLQGVPKHTINLSCSHNRIGTYCRLDALEHLEDVDLSHNALSTNLSLFAGCLHLRNINISQNCITSLQGLSESRLRIDTLNIARNRLIGPLDFAELLSSDNEPNFLAHLRELDLSGNKITTIKNLHLLTGLRVLKLDGNPLETLVGNTNKSLRSLTALGCTALRELGDFPQLRILKLSGESLQIQRLPESLEHFELIGITGASPSAAVPWNILPHMLRKLRLSRLGFEELPQEFAAHCPALDALVITDNELRSATQLFERLPVNLRTLDVRRNPLTQFKAESERKMLAEAAAMAAPNLKKIFL</sequence>
<evidence type="ECO:0000256" key="1">
    <source>
        <dbReference type="ARBA" id="ARBA00022614"/>
    </source>
</evidence>
<gene>
    <name evidence="4" type="ORF">LAQU0_S01e16094g</name>
</gene>
<dbReference type="PROSITE" id="PS51450">
    <property type="entry name" value="LRR"/>
    <property type="match status" value="2"/>
</dbReference>
<dbReference type="InterPro" id="IPR052574">
    <property type="entry name" value="CDIRP"/>
</dbReference>
<evidence type="ECO:0000256" key="3">
    <source>
        <dbReference type="SAM" id="MobiDB-lite"/>
    </source>
</evidence>
<name>A0A0P1KLZ9_9SACH</name>
<feature type="region of interest" description="Disordered" evidence="3">
    <location>
        <begin position="174"/>
        <end position="238"/>
    </location>
</feature>
<dbReference type="Proteomes" id="UP000236544">
    <property type="component" value="Unassembled WGS sequence"/>
</dbReference>
<dbReference type="GO" id="GO:0031028">
    <property type="term" value="P:septation initiation signaling"/>
    <property type="evidence" value="ECO:0007669"/>
    <property type="project" value="TreeGrafter"/>
</dbReference>
<keyword evidence="5" id="KW-1185">Reference proteome</keyword>
<feature type="compositionally biased region" description="Basic and acidic residues" evidence="3">
    <location>
        <begin position="223"/>
        <end position="233"/>
    </location>
</feature>
<dbReference type="InterPro" id="IPR001611">
    <property type="entry name" value="Leu-rich_rpt"/>
</dbReference>
<dbReference type="InterPro" id="IPR003591">
    <property type="entry name" value="Leu-rich_rpt_typical-subtyp"/>
</dbReference>
<dbReference type="OrthoDB" id="7451790at2759"/>
<dbReference type="InterPro" id="IPR032675">
    <property type="entry name" value="LRR_dom_sf"/>
</dbReference>
<keyword evidence="2" id="KW-0677">Repeat</keyword>
<evidence type="ECO:0000313" key="5">
    <source>
        <dbReference type="Proteomes" id="UP000236544"/>
    </source>
</evidence>
<evidence type="ECO:0000256" key="2">
    <source>
        <dbReference type="ARBA" id="ARBA00022737"/>
    </source>
</evidence>
<dbReference type="PANTHER" id="PTHR47566:SF1">
    <property type="entry name" value="PROTEIN NUD1"/>
    <property type="match status" value="1"/>
</dbReference>
<dbReference type="PANTHER" id="PTHR47566">
    <property type="match status" value="1"/>
</dbReference>
<reference evidence="5" key="1">
    <citation type="submission" date="2015-10" db="EMBL/GenBank/DDBJ databases">
        <authorList>
            <person name="Devillers H."/>
        </authorList>
    </citation>
    <scope>NUCLEOTIDE SEQUENCE [LARGE SCALE GENOMIC DNA]</scope>
</reference>
<feature type="compositionally biased region" description="Polar residues" evidence="3">
    <location>
        <begin position="195"/>
        <end position="214"/>
    </location>
</feature>
<protein>
    <submittedName>
        <fullName evidence="4">LAQU0S01e16094g1_1</fullName>
    </submittedName>
</protein>
<dbReference type="AlphaFoldDB" id="A0A0P1KLZ9"/>
<feature type="compositionally biased region" description="Low complexity" evidence="3">
    <location>
        <begin position="1"/>
        <end position="15"/>
    </location>
</feature>
<dbReference type="EMBL" id="LN890560">
    <property type="protein sequence ID" value="CUS20853.1"/>
    <property type="molecule type" value="Genomic_DNA"/>
</dbReference>
<feature type="region of interest" description="Disordered" evidence="3">
    <location>
        <begin position="127"/>
        <end position="152"/>
    </location>
</feature>